<organism evidence="1 2">
    <name type="scientific">Rasamsonia emersonii (strain ATCC 16479 / CBS 393.64 / IMI 116815)</name>
    <dbReference type="NCBI Taxonomy" id="1408163"/>
    <lineage>
        <taxon>Eukaryota</taxon>
        <taxon>Fungi</taxon>
        <taxon>Dikarya</taxon>
        <taxon>Ascomycota</taxon>
        <taxon>Pezizomycotina</taxon>
        <taxon>Eurotiomycetes</taxon>
        <taxon>Eurotiomycetidae</taxon>
        <taxon>Eurotiales</taxon>
        <taxon>Trichocomaceae</taxon>
        <taxon>Rasamsonia</taxon>
    </lineage>
</organism>
<dbReference type="STRING" id="1408163.A0A0F4YDD9"/>
<dbReference type="PANTHER" id="PTHR37535">
    <property type="entry name" value="FLUG DOMAIN PROTEIN"/>
    <property type="match status" value="1"/>
</dbReference>
<dbReference type="Proteomes" id="UP000053958">
    <property type="component" value="Unassembled WGS sequence"/>
</dbReference>
<evidence type="ECO:0000313" key="1">
    <source>
        <dbReference type="EMBL" id="KKA16204.1"/>
    </source>
</evidence>
<gene>
    <name evidence="1" type="ORF">T310_10213</name>
</gene>
<evidence type="ECO:0000313" key="2">
    <source>
        <dbReference type="Proteomes" id="UP000053958"/>
    </source>
</evidence>
<accession>A0A0F4YDD9</accession>
<dbReference type="GeneID" id="25313282"/>
<dbReference type="AlphaFoldDB" id="A0A0F4YDD9"/>
<dbReference type="RefSeq" id="XP_013322816.1">
    <property type="nucleotide sequence ID" value="XM_013467362.1"/>
</dbReference>
<dbReference type="Pfam" id="PF11917">
    <property type="entry name" value="DUF3435"/>
    <property type="match status" value="1"/>
</dbReference>
<dbReference type="EMBL" id="LASV01000812">
    <property type="protein sequence ID" value="KKA16204.1"/>
    <property type="molecule type" value="Genomic_DNA"/>
</dbReference>
<protein>
    <submittedName>
        <fullName evidence="1">C2H2 finger domain protein</fullName>
    </submittedName>
</protein>
<dbReference type="PANTHER" id="PTHR37535:SF2">
    <property type="entry name" value="FINGER DOMAIN PROTEIN, PUTATIVE (AFU_ORTHOLOGUE AFUA_6G09300)-RELATED"/>
    <property type="match status" value="1"/>
</dbReference>
<dbReference type="InterPro" id="IPR021842">
    <property type="entry name" value="DUF3435"/>
</dbReference>
<reference evidence="1 2" key="1">
    <citation type="submission" date="2015-04" db="EMBL/GenBank/DDBJ databases">
        <authorList>
            <person name="Heijne W.H."/>
            <person name="Fedorova N.D."/>
            <person name="Nierman W.C."/>
            <person name="Vollebregt A.W."/>
            <person name="Zhao Z."/>
            <person name="Wu L."/>
            <person name="Kumar M."/>
            <person name="Stam H."/>
            <person name="van den Berg M.A."/>
            <person name="Pel H.J."/>
        </authorList>
    </citation>
    <scope>NUCLEOTIDE SEQUENCE [LARGE SCALE GENOMIC DNA]</scope>
    <source>
        <strain evidence="1 2">CBS 393.64</strain>
    </source>
</reference>
<proteinExistence type="predicted"/>
<dbReference type="OrthoDB" id="4222077at2759"/>
<name>A0A0F4YDD9_RASE3</name>
<sequence length="468" mass="53669">MLGFSVMSDTVADSDWSIKGREKSAMYVEDLAKVVETVISTTKKKFGHRQHRIELCGPHRIVIEFTFEFTKEFLGAKDENTFILPEIIFDPSLILSPHVFLLGLLFADRAFARVDGEEVLMSAEQLLRLRIPDECNELQLTLDPALDNIPVFRQSERTLEGITISLDKALPYSTLLPWVKKVGAITGFRQVSRPYSLRYGAGKALDNSGSVSDALRNLIMHHADTRTFLKYYLHRRIDKDLAAIIRGLDPQEDMMRAACRMSRTIDPKRPQELTTAQSSSVNQQPEIQDLIQWRGELRRQLGRPLARHRGTVKYEVYQKLNQELAGARQRARDALLAQLQEKYDREQPMLEIQRQLSGTKLAETVNQTLDYCEELPAPQKRLIETILLCHDRHWRTRCADGPMLLTPLPLTVYSRKGSHAVSHGTNVPLARWSRQQSQKDTTLKTRRLMLPKAAPSRISCWRQLFDRS</sequence>
<keyword evidence="2" id="KW-1185">Reference proteome</keyword>
<comment type="caution">
    <text evidence="1">The sequence shown here is derived from an EMBL/GenBank/DDBJ whole genome shotgun (WGS) entry which is preliminary data.</text>
</comment>